<feature type="signal peptide" evidence="1">
    <location>
        <begin position="1"/>
        <end position="18"/>
    </location>
</feature>
<comment type="caution">
    <text evidence="2">The sequence shown here is derived from an EMBL/GenBank/DDBJ whole genome shotgun (WGS) entry which is preliminary data.</text>
</comment>
<feature type="chain" id="PRO_5045865219" evidence="1">
    <location>
        <begin position="19"/>
        <end position="238"/>
    </location>
</feature>
<dbReference type="RefSeq" id="WP_353541865.1">
    <property type="nucleotide sequence ID" value="NZ_BAABRN010000015.1"/>
</dbReference>
<evidence type="ECO:0000256" key="1">
    <source>
        <dbReference type="SAM" id="SignalP"/>
    </source>
</evidence>
<gene>
    <name evidence="2" type="ORF">Dxin01_01631</name>
</gene>
<dbReference type="EMBL" id="BAABRN010000015">
    <property type="protein sequence ID" value="GAA5501892.1"/>
    <property type="molecule type" value="Genomic_DNA"/>
</dbReference>
<proteinExistence type="predicted"/>
<sequence>MNKILLLLGLVTLSSAVAAPAYEMKSYAALNGKIQPVFAWCDSPSRVLALTAVSTAKTPLYHWAKGKSGLGSLSVSTVRVGAADAGAGQVYYPLNVVAGSRNGQSGFLHTSNIENVQDPAYRMTHINEFKLGNDIYTCRYVPQAAFMGVTAKRTVIVWDAGDVITYATRNFDGSAGVYVTDGKSSSDELGKEYSFETKDGYTYTLYASPTAAFLTVSKGGKVLSTEKFVAYSLSLPAH</sequence>
<evidence type="ECO:0000313" key="2">
    <source>
        <dbReference type="EMBL" id="GAA5501892.1"/>
    </source>
</evidence>
<evidence type="ECO:0000313" key="3">
    <source>
        <dbReference type="Proteomes" id="UP001458946"/>
    </source>
</evidence>
<accession>A0ABP9VDV0</accession>
<dbReference type="Proteomes" id="UP001458946">
    <property type="component" value="Unassembled WGS sequence"/>
</dbReference>
<organism evidence="2 3">
    <name type="scientific">Deinococcus xinjiangensis</name>
    <dbReference type="NCBI Taxonomy" id="457454"/>
    <lineage>
        <taxon>Bacteria</taxon>
        <taxon>Thermotogati</taxon>
        <taxon>Deinococcota</taxon>
        <taxon>Deinococci</taxon>
        <taxon>Deinococcales</taxon>
        <taxon>Deinococcaceae</taxon>
        <taxon>Deinococcus</taxon>
    </lineage>
</organism>
<keyword evidence="1" id="KW-0732">Signal</keyword>
<reference evidence="2 3" key="1">
    <citation type="submission" date="2024-02" db="EMBL/GenBank/DDBJ databases">
        <title>Deinococcus xinjiangensis NBRC 107630.</title>
        <authorList>
            <person name="Ichikawa N."/>
            <person name="Katano-Makiyama Y."/>
            <person name="Hidaka K."/>
        </authorList>
    </citation>
    <scope>NUCLEOTIDE SEQUENCE [LARGE SCALE GENOMIC DNA]</scope>
    <source>
        <strain evidence="2 3">NBRC 107630</strain>
    </source>
</reference>
<protein>
    <submittedName>
        <fullName evidence="2">Uncharacterized protein</fullName>
    </submittedName>
</protein>
<name>A0ABP9VDV0_9DEIO</name>
<keyword evidence="3" id="KW-1185">Reference proteome</keyword>